<protein>
    <submittedName>
        <fullName evidence="1">Uncharacterized protein</fullName>
    </submittedName>
</protein>
<evidence type="ECO:0000313" key="1">
    <source>
        <dbReference type="EMBL" id="KAJ9124992.1"/>
    </source>
</evidence>
<comment type="caution">
    <text evidence="1">The sequence shown here is derived from an EMBL/GenBank/DDBJ whole genome shotgun (WGS) entry which is preliminary data.</text>
</comment>
<proteinExistence type="predicted"/>
<keyword evidence="2" id="KW-1185">Reference proteome</keyword>
<organism evidence="1 2">
    <name type="scientific">Naganishia onofrii</name>
    <dbReference type="NCBI Taxonomy" id="1851511"/>
    <lineage>
        <taxon>Eukaryota</taxon>
        <taxon>Fungi</taxon>
        <taxon>Dikarya</taxon>
        <taxon>Basidiomycota</taxon>
        <taxon>Agaricomycotina</taxon>
        <taxon>Tremellomycetes</taxon>
        <taxon>Filobasidiales</taxon>
        <taxon>Filobasidiaceae</taxon>
        <taxon>Naganishia</taxon>
    </lineage>
</organism>
<sequence length="523" mass="59229">MSVEQGSTFRLSIPGTSCVFTFSRYEPSSSTLSETPAQFGKHGRKWRYALLGLAGVITLLFYASNPLADRRTHTLHPPIENGDPGGYFAEDGSFLADLGPEAERVYNLGVTDPAEYLAQMKSFINSGFPVRYRKKLQGSLDLYFPADTKSTQLPDTLPKGILYHKFIHQTDKKEDGGEMSQAWRDMNEADGWRHVFYDDERADTWISRQLRNSDVAWAWHALRRGVLKADFFRYLVVLVQGGLYSDVDTRPLKPINEWGNVGLQLHDISTTDGPAWWTKIAAQPSVVVGIDVDVANHPIYIDAVRRVLNATHYIEDYIEGIPQRIAHLEEEKLPKWKNDVKSLKSQMDSGKGILPVMEHTGPGMWTDAVLAYLKARYNVTWHDLRGLQTPLRIGEIMVLPITAFSPGGEPDFRSKGQDDPQAAVYHDFRGSWKKEAILQYSKERPLTDAYYVIPMGSCQESSIQDVFMKLKDRLNVEKKNDEAQTVLWTNDRAGYEDSPDISKLAISEATQLDDIQKKDYPCE</sequence>
<evidence type="ECO:0000313" key="2">
    <source>
        <dbReference type="Proteomes" id="UP001234202"/>
    </source>
</evidence>
<reference evidence="1" key="1">
    <citation type="submission" date="2023-04" db="EMBL/GenBank/DDBJ databases">
        <title>Draft Genome sequencing of Naganishia species isolated from polar environments using Oxford Nanopore Technology.</title>
        <authorList>
            <person name="Leo P."/>
            <person name="Venkateswaran K."/>
        </authorList>
    </citation>
    <scope>NUCLEOTIDE SEQUENCE</scope>
    <source>
        <strain evidence="1">DBVPG 5303</strain>
    </source>
</reference>
<dbReference type="EMBL" id="JASBWV010000008">
    <property type="protein sequence ID" value="KAJ9124992.1"/>
    <property type="molecule type" value="Genomic_DNA"/>
</dbReference>
<accession>A0ACC2XP12</accession>
<gene>
    <name evidence="1" type="ORF">QFC24_002924</name>
</gene>
<dbReference type="Proteomes" id="UP001234202">
    <property type="component" value="Unassembled WGS sequence"/>
</dbReference>
<name>A0ACC2XP12_9TREE</name>